<keyword evidence="1" id="KW-0732">Signal</keyword>
<dbReference type="Proteomes" id="UP000000260">
    <property type="component" value="Chromosome"/>
</dbReference>
<dbReference type="AlphaFoldDB" id="A7MFA3"/>
<gene>
    <name evidence="2" type="ordered locus">ESA_02044</name>
</gene>
<evidence type="ECO:0000313" key="3">
    <source>
        <dbReference type="Proteomes" id="UP000000260"/>
    </source>
</evidence>
<keyword evidence="3" id="KW-1185">Reference proteome</keyword>
<name>A7MFA3_CROS8</name>
<reference evidence="2 3" key="1">
    <citation type="journal article" date="2010" name="PLoS ONE">
        <title>Genome sequence of Cronobacter sakazakii BAA-894 and comparative genomic hybridization analysis with other Cronobacter species.</title>
        <authorList>
            <person name="Kucerova E."/>
            <person name="Clifton S.W."/>
            <person name="Xia X.Q."/>
            <person name="Long F."/>
            <person name="Porwollik S."/>
            <person name="Fulton L."/>
            <person name="Fronick C."/>
            <person name="Minx P."/>
            <person name="Kyung K."/>
            <person name="Warren W."/>
            <person name="Fulton R."/>
            <person name="Feng D."/>
            <person name="Wollam A."/>
            <person name="Shah N."/>
            <person name="Bhonagiri V."/>
            <person name="Nash W.E."/>
            <person name="Hallsworth-Pepin K."/>
            <person name="Wilson R.K."/>
            <person name="McClelland M."/>
            <person name="Forsythe S.J."/>
        </authorList>
    </citation>
    <scope>NUCLEOTIDE SEQUENCE [LARGE SCALE GENOMIC DNA]</scope>
    <source>
        <strain evidence="2 3">ATCC BAA-894</strain>
    </source>
</reference>
<sequence>MLSGARLARTFMRSKVMKLIVTMMFFGSAMCSLPALASSDDSWQALFSAMNKACVSAAGIDEVQVSKPVLFPDETGMAGLMMKGNTGKMKHKVSLICLYDKAKKKAFVSEYTW</sequence>
<feature type="chain" id="PRO_5002713342" evidence="1">
    <location>
        <begin position="38"/>
        <end position="113"/>
    </location>
</feature>
<organism evidence="2 3">
    <name type="scientific">Cronobacter sakazakii (strain ATCC BAA-894)</name>
    <name type="common">Enterobacter sakazakii</name>
    <dbReference type="NCBI Taxonomy" id="290339"/>
    <lineage>
        <taxon>Bacteria</taxon>
        <taxon>Pseudomonadati</taxon>
        <taxon>Pseudomonadota</taxon>
        <taxon>Gammaproteobacteria</taxon>
        <taxon>Enterobacterales</taxon>
        <taxon>Enterobacteriaceae</taxon>
        <taxon>Cronobacter</taxon>
    </lineage>
</organism>
<evidence type="ECO:0000313" key="2">
    <source>
        <dbReference type="EMBL" id="ABU77295.1"/>
    </source>
</evidence>
<feature type="signal peptide" evidence="1">
    <location>
        <begin position="1"/>
        <end position="37"/>
    </location>
</feature>
<protein>
    <submittedName>
        <fullName evidence="2">Uncharacterized protein</fullName>
    </submittedName>
</protein>
<dbReference type="KEGG" id="esa:ESA_02044"/>
<proteinExistence type="predicted"/>
<dbReference type="HOGENOM" id="CLU_151944_1_0_6"/>
<dbReference type="EMBL" id="CP000783">
    <property type="protein sequence ID" value="ABU77295.1"/>
    <property type="molecule type" value="Genomic_DNA"/>
</dbReference>
<accession>A7MFA3</accession>
<evidence type="ECO:0000256" key="1">
    <source>
        <dbReference type="SAM" id="SignalP"/>
    </source>
</evidence>